<keyword evidence="2" id="KW-1185">Reference proteome</keyword>
<sequence>MNAPRGRPAAVATGDGPFSTTLTVGRRVDDCDDGRQAASDAHLGGHARAYVIFQSTNWNVCLLSSSYAVVNLAIARCRTLNKSSGGPFPIFISLCPPSARSPSPHISYHYPRVRKRNNNSYEECSGPSGREAGERGRVTRTSHTNPCILQGSRTSTISPRDERTCRDVRGITLPPTEASSYIFIHLTSLYLPFCRERSCRSACRCNWSQCAMQARSAVTRLARPGLAHEDVGKVRDVTLWCPRSICNEKSRIRLAVERHVRKRATVVSVCDPFRDVQSDVSEAESAEAPNSEHDESSHEFLTFVVVVVAIGHRRRGLRVGDRGGQTSPNRNEPV</sequence>
<organism evidence="1 2">
    <name type="scientific">Eumeta variegata</name>
    <name type="common">Bagworm moth</name>
    <name type="synonym">Eumeta japonica</name>
    <dbReference type="NCBI Taxonomy" id="151549"/>
    <lineage>
        <taxon>Eukaryota</taxon>
        <taxon>Metazoa</taxon>
        <taxon>Ecdysozoa</taxon>
        <taxon>Arthropoda</taxon>
        <taxon>Hexapoda</taxon>
        <taxon>Insecta</taxon>
        <taxon>Pterygota</taxon>
        <taxon>Neoptera</taxon>
        <taxon>Endopterygota</taxon>
        <taxon>Lepidoptera</taxon>
        <taxon>Glossata</taxon>
        <taxon>Ditrysia</taxon>
        <taxon>Tineoidea</taxon>
        <taxon>Psychidae</taxon>
        <taxon>Oiketicinae</taxon>
        <taxon>Eumeta</taxon>
    </lineage>
</organism>
<dbReference type="EMBL" id="BGZK01000080">
    <property type="protein sequence ID" value="GBP16558.1"/>
    <property type="molecule type" value="Genomic_DNA"/>
</dbReference>
<gene>
    <name evidence="1" type="ORF">EVAR_19356_1</name>
</gene>
<dbReference type="AlphaFoldDB" id="A0A4C1TRF5"/>
<comment type="caution">
    <text evidence="1">The sequence shown here is derived from an EMBL/GenBank/DDBJ whole genome shotgun (WGS) entry which is preliminary data.</text>
</comment>
<accession>A0A4C1TRF5</accession>
<name>A0A4C1TRF5_EUMVA</name>
<proteinExistence type="predicted"/>
<dbReference type="Proteomes" id="UP000299102">
    <property type="component" value="Unassembled WGS sequence"/>
</dbReference>
<reference evidence="1 2" key="1">
    <citation type="journal article" date="2019" name="Commun. Biol.">
        <title>The bagworm genome reveals a unique fibroin gene that provides high tensile strength.</title>
        <authorList>
            <person name="Kono N."/>
            <person name="Nakamura H."/>
            <person name="Ohtoshi R."/>
            <person name="Tomita M."/>
            <person name="Numata K."/>
            <person name="Arakawa K."/>
        </authorList>
    </citation>
    <scope>NUCLEOTIDE SEQUENCE [LARGE SCALE GENOMIC DNA]</scope>
</reference>
<protein>
    <submittedName>
        <fullName evidence="1">Uncharacterized protein</fullName>
    </submittedName>
</protein>
<evidence type="ECO:0000313" key="2">
    <source>
        <dbReference type="Proteomes" id="UP000299102"/>
    </source>
</evidence>
<evidence type="ECO:0000313" key="1">
    <source>
        <dbReference type="EMBL" id="GBP16558.1"/>
    </source>
</evidence>